<evidence type="ECO:0000313" key="2">
    <source>
        <dbReference type="EMBL" id="MDP9863850.1"/>
    </source>
</evidence>
<evidence type="ECO:0000259" key="1">
    <source>
        <dbReference type="Pfam" id="PF02441"/>
    </source>
</evidence>
<dbReference type="InterPro" id="IPR036551">
    <property type="entry name" value="Flavin_trans-like"/>
</dbReference>
<dbReference type="EC" id="6.3.2.5" evidence="2"/>
<proteinExistence type="predicted"/>
<dbReference type="InterPro" id="IPR003382">
    <property type="entry name" value="Flavoprotein"/>
</dbReference>
<reference evidence="2 3" key="1">
    <citation type="submission" date="2023-07" db="EMBL/GenBank/DDBJ databases">
        <title>Sequencing the genomes of 1000 actinobacteria strains.</title>
        <authorList>
            <person name="Klenk H.-P."/>
        </authorList>
    </citation>
    <scope>NUCLEOTIDE SEQUENCE [LARGE SCALE GENOMIC DNA]</scope>
    <source>
        <strain evidence="2 3">DSM 44109</strain>
    </source>
</reference>
<dbReference type="EMBL" id="JAUSRB010000002">
    <property type="protein sequence ID" value="MDP9863850.1"/>
    <property type="molecule type" value="Genomic_DNA"/>
</dbReference>
<feature type="domain" description="Flavoprotein" evidence="1">
    <location>
        <begin position="11"/>
        <end position="146"/>
    </location>
</feature>
<dbReference type="SUPFAM" id="SSF52507">
    <property type="entry name" value="Homo-oligomeric flavin-containing Cys decarboxylases, HFCD"/>
    <property type="match status" value="1"/>
</dbReference>
<protein>
    <submittedName>
        <fullName evidence="2">Phosphopantothenoylcysteine decarboxylase/phosphopantothenate--cysteine ligase</fullName>
        <ecNumber evidence="2">4.1.1.36</ecNumber>
        <ecNumber evidence="2">6.3.2.5</ecNumber>
    </submittedName>
</protein>
<accession>A0ABT9R3P7</accession>
<dbReference type="Gene3D" id="3.40.50.1950">
    <property type="entry name" value="Flavin prenyltransferase-like"/>
    <property type="match status" value="1"/>
</dbReference>
<sequence>MTSPAEPERLRLLLGVCGSVSSLTVPHLLPWLGLKLGVTDVRVVLTTMARRFVTEESLRAVAACETFSGWDDLPPGRDSHVTMANWAEVIAVLPATANFLGKVANGIADDLLTSILLAASCPVILVPATSRAMWEKPAVRRNVARLRDDGYQVVEPGNGVAFATGEAEPGSLGDFRRPLVTAVAQALANRDRTSSEQGAESC</sequence>
<dbReference type="GO" id="GO:0004632">
    <property type="term" value="F:phosphopantothenate--cysteine ligase activity"/>
    <property type="evidence" value="ECO:0007669"/>
    <property type="project" value="UniProtKB-EC"/>
</dbReference>
<evidence type="ECO:0000313" key="3">
    <source>
        <dbReference type="Proteomes" id="UP001230426"/>
    </source>
</evidence>
<dbReference type="PANTHER" id="PTHR14359:SF6">
    <property type="entry name" value="PHOSPHOPANTOTHENOYLCYSTEINE DECARBOXYLASE"/>
    <property type="match status" value="1"/>
</dbReference>
<keyword evidence="3" id="KW-1185">Reference proteome</keyword>
<comment type="caution">
    <text evidence="2">The sequence shown here is derived from an EMBL/GenBank/DDBJ whole genome shotgun (WGS) entry which is preliminary data.</text>
</comment>
<dbReference type="Proteomes" id="UP001230426">
    <property type="component" value="Unassembled WGS sequence"/>
</dbReference>
<dbReference type="EC" id="4.1.1.36" evidence="2"/>
<keyword evidence="2" id="KW-0436">Ligase</keyword>
<dbReference type="RefSeq" id="WP_306861113.1">
    <property type="nucleotide sequence ID" value="NZ_JAUSRB010000002.1"/>
</dbReference>
<dbReference type="GO" id="GO:0004633">
    <property type="term" value="F:phosphopantothenoylcysteine decarboxylase activity"/>
    <property type="evidence" value="ECO:0007669"/>
    <property type="project" value="UniProtKB-EC"/>
</dbReference>
<name>A0ABT9R3P7_9ACTN</name>
<keyword evidence="2" id="KW-0456">Lyase</keyword>
<dbReference type="Pfam" id="PF02441">
    <property type="entry name" value="Flavoprotein"/>
    <property type="match status" value="1"/>
</dbReference>
<organism evidence="2 3">
    <name type="scientific">Streptosporangium brasiliense</name>
    <dbReference type="NCBI Taxonomy" id="47480"/>
    <lineage>
        <taxon>Bacteria</taxon>
        <taxon>Bacillati</taxon>
        <taxon>Actinomycetota</taxon>
        <taxon>Actinomycetes</taxon>
        <taxon>Streptosporangiales</taxon>
        <taxon>Streptosporangiaceae</taxon>
        <taxon>Streptosporangium</taxon>
    </lineage>
</organism>
<dbReference type="PANTHER" id="PTHR14359">
    <property type="entry name" value="HOMO-OLIGOMERIC FLAVIN CONTAINING CYS DECARBOXYLASE FAMILY"/>
    <property type="match status" value="1"/>
</dbReference>
<gene>
    <name evidence="2" type="ORF">J2S55_003116</name>
</gene>